<dbReference type="InterPro" id="IPR010982">
    <property type="entry name" value="Lambda_DNA-bd_dom_sf"/>
</dbReference>
<comment type="caution">
    <text evidence="2">The sequence shown here is derived from an EMBL/GenBank/DDBJ whole genome shotgun (WGS) entry which is preliminary data.</text>
</comment>
<protein>
    <submittedName>
        <fullName evidence="4">Transcriptional regulator</fullName>
    </submittedName>
</protein>
<dbReference type="Proteomes" id="UP000194219">
    <property type="component" value="Unassembled WGS sequence"/>
</dbReference>
<reference evidence="3 6" key="2">
    <citation type="submission" date="2016-09" db="EMBL/GenBank/DDBJ databases">
        <title>Lactobacillus reuteri KLR3006, genome sequencing and assembly.</title>
        <authorList>
            <person name="Lee J.-Y."/>
            <person name="Kim E.B."/>
            <person name="Choi Y.-J."/>
        </authorList>
    </citation>
    <scope>NUCLEOTIDE SEQUENCE [LARGE SCALE GENOMIC DNA]</scope>
    <source>
        <strain evidence="3 6">KLR3006</strain>
    </source>
</reference>
<organism evidence="2 5">
    <name type="scientific">Limosilactobacillus reuteri</name>
    <name type="common">Lactobacillus reuteri</name>
    <dbReference type="NCBI Taxonomy" id="1598"/>
    <lineage>
        <taxon>Bacteria</taxon>
        <taxon>Bacillati</taxon>
        <taxon>Bacillota</taxon>
        <taxon>Bacilli</taxon>
        <taxon>Lactobacillales</taxon>
        <taxon>Lactobacillaceae</taxon>
        <taxon>Limosilactobacillus</taxon>
    </lineage>
</organism>
<name>A0A1C2G5V4_LIMRT</name>
<dbReference type="CDD" id="cd00093">
    <property type="entry name" value="HTH_XRE"/>
    <property type="match status" value="1"/>
</dbReference>
<sequence>MVRDKAEPYFGLIIEMKKKKKTQADLAKLINVDRSTFNQKLNRTNGKDFYYSEAQLIAKELNIRVSDFS</sequence>
<dbReference type="EMBL" id="MIMV01000209">
    <property type="protein sequence ID" value="OTA83693.1"/>
    <property type="molecule type" value="Genomic_DNA"/>
</dbReference>
<accession>A0A1C2G5V4</accession>
<evidence type="ECO:0000313" key="7">
    <source>
        <dbReference type="Proteomes" id="UP000195868"/>
    </source>
</evidence>
<dbReference type="Pfam" id="PF13443">
    <property type="entry name" value="HTH_26"/>
    <property type="match status" value="1"/>
</dbReference>
<dbReference type="Gene3D" id="1.10.260.40">
    <property type="entry name" value="lambda repressor-like DNA-binding domains"/>
    <property type="match status" value="1"/>
</dbReference>
<reference evidence="4" key="4">
    <citation type="journal article" date="2018" name="BMC Genomics">
        <title>Whole genome sequencing and function prediction of 133 gut anaerobes isolated from chicken caecum in pure cultures.</title>
        <authorList>
            <person name="Medvecky M."/>
            <person name="Cejkova D."/>
            <person name="Polansky O."/>
            <person name="Karasova D."/>
            <person name="Kubasova T."/>
            <person name="Cizek A."/>
            <person name="Rychlik I."/>
        </authorList>
    </citation>
    <scope>NUCLEOTIDE SEQUENCE</scope>
    <source>
        <strain evidence="4">An71</strain>
    </source>
</reference>
<dbReference type="PROSITE" id="PS50943">
    <property type="entry name" value="HTH_CROC1"/>
    <property type="match status" value="1"/>
</dbReference>
<dbReference type="RefSeq" id="WP_066035939.1">
    <property type="nucleotide sequence ID" value="NZ_CP136906.1"/>
</dbReference>
<dbReference type="Proteomes" id="UP000095141">
    <property type="component" value="Unassembled WGS sequence"/>
</dbReference>
<dbReference type="EMBL" id="NFHN01000024">
    <property type="protein sequence ID" value="OUN47097.1"/>
    <property type="molecule type" value="Genomic_DNA"/>
</dbReference>
<evidence type="ECO:0000313" key="2">
    <source>
        <dbReference type="EMBL" id="OCX46888.1"/>
    </source>
</evidence>
<evidence type="ECO:0000313" key="6">
    <source>
        <dbReference type="Proteomes" id="UP000194219"/>
    </source>
</evidence>
<dbReference type="SUPFAM" id="SSF47413">
    <property type="entry name" value="lambda repressor-like DNA-binding domains"/>
    <property type="match status" value="1"/>
</dbReference>
<dbReference type="EMBL" id="MCNS01000017">
    <property type="protein sequence ID" value="OCX46888.1"/>
    <property type="molecule type" value="Genomic_DNA"/>
</dbReference>
<evidence type="ECO:0000313" key="3">
    <source>
        <dbReference type="EMBL" id="OTA83693.1"/>
    </source>
</evidence>
<evidence type="ECO:0000259" key="1">
    <source>
        <dbReference type="PROSITE" id="PS50943"/>
    </source>
</evidence>
<dbReference type="GO" id="GO:0003677">
    <property type="term" value="F:DNA binding"/>
    <property type="evidence" value="ECO:0007669"/>
    <property type="project" value="InterPro"/>
</dbReference>
<gene>
    <name evidence="4" type="ORF">B5G22_06675</name>
    <name evidence="2" type="ORF">BFD03_08705</name>
    <name evidence="3" type="ORF">BHL83_07910</name>
</gene>
<dbReference type="Proteomes" id="UP000195868">
    <property type="component" value="Unassembled WGS sequence"/>
</dbReference>
<reference evidence="2 5" key="1">
    <citation type="submission" date="2016-08" db="EMBL/GenBank/DDBJ databases">
        <title>Probiotic bacterium isolated from chicken gut.</title>
        <authorList>
            <person name="Levy J.L."/>
            <person name="Hassan H.M."/>
            <person name="Mendoza M.A."/>
        </authorList>
    </citation>
    <scope>NUCLEOTIDE SEQUENCE [LARGE SCALE GENOMIC DNA]</scope>
    <source>
        <strain evidence="2 5">P43</strain>
    </source>
</reference>
<feature type="domain" description="HTH cro/C1-type" evidence="1">
    <location>
        <begin position="12"/>
        <end position="36"/>
    </location>
</feature>
<dbReference type="AlphaFoldDB" id="A0A1C2G5V4"/>
<evidence type="ECO:0000313" key="4">
    <source>
        <dbReference type="EMBL" id="OUN47097.1"/>
    </source>
</evidence>
<evidence type="ECO:0000313" key="5">
    <source>
        <dbReference type="Proteomes" id="UP000095141"/>
    </source>
</evidence>
<proteinExistence type="predicted"/>
<reference evidence="7" key="3">
    <citation type="submission" date="2017-04" db="EMBL/GenBank/DDBJ databases">
        <title>Function of individual gut microbiota members based on whole genome sequencing of pure cultures obtained from chicken caecum.</title>
        <authorList>
            <person name="Medvecky M."/>
            <person name="Cejkova D."/>
            <person name="Polansky O."/>
            <person name="Karasova D."/>
            <person name="Kubasova T."/>
            <person name="Cizek A."/>
            <person name="Rychlik I."/>
        </authorList>
    </citation>
    <scope>NUCLEOTIDE SEQUENCE [LARGE SCALE GENOMIC DNA]</scope>
    <source>
        <strain evidence="7">An71</strain>
    </source>
</reference>
<dbReference type="InterPro" id="IPR001387">
    <property type="entry name" value="Cro/C1-type_HTH"/>
</dbReference>